<dbReference type="InterPro" id="IPR006083">
    <property type="entry name" value="PRK/URK"/>
</dbReference>
<dbReference type="GO" id="GO:0005524">
    <property type="term" value="F:ATP binding"/>
    <property type="evidence" value="ECO:0007669"/>
    <property type="project" value="InterPro"/>
</dbReference>
<evidence type="ECO:0000259" key="1">
    <source>
        <dbReference type="Pfam" id="PF00485"/>
    </source>
</evidence>
<dbReference type="PANTHER" id="PTHR10285">
    <property type="entry name" value="URIDINE KINASE"/>
    <property type="match status" value="1"/>
</dbReference>
<dbReference type="GO" id="GO:0016301">
    <property type="term" value="F:kinase activity"/>
    <property type="evidence" value="ECO:0007669"/>
    <property type="project" value="InterPro"/>
</dbReference>
<dbReference type="STRING" id="1817816.A2Y64_08190"/>
<evidence type="ECO:0000313" key="2">
    <source>
        <dbReference type="EMBL" id="OGD72027.1"/>
    </source>
</evidence>
<dbReference type="InterPro" id="IPR027417">
    <property type="entry name" value="P-loop_NTPase"/>
</dbReference>
<dbReference type="SUPFAM" id="SSF52540">
    <property type="entry name" value="P-loop containing nucleoside triphosphate hydrolases"/>
    <property type="match status" value="1"/>
</dbReference>
<evidence type="ECO:0000313" key="3">
    <source>
        <dbReference type="Proteomes" id="UP000177187"/>
    </source>
</evidence>
<dbReference type="EMBL" id="MFAF01000134">
    <property type="protein sequence ID" value="OGD72027.1"/>
    <property type="molecule type" value="Genomic_DNA"/>
</dbReference>
<protein>
    <recommendedName>
        <fullName evidence="1">Phosphoribulokinase/uridine kinase domain-containing protein</fullName>
    </recommendedName>
</protein>
<accession>A0A1F5EXC8</accession>
<dbReference type="AlphaFoldDB" id="A0A1F5EXC8"/>
<reference evidence="2 3" key="1">
    <citation type="journal article" date="2016" name="Nat. Commun.">
        <title>Thousands of microbial genomes shed light on interconnected biogeochemical processes in an aquifer system.</title>
        <authorList>
            <person name="Anantharaman K."/>
            <person name="Brown C.T."/>
            <person name="Hug L.A."/>
            <person name="Sharon I."/>
            <person name="Castelle C.J."/>
            <person name="Probst A.J."/>
            <person name="Thomas B.C."/>
            <person name="Singh A."/>
            <person name="Wilkins M.J."/>
            <person name="Karaoz U."/>
            <person name="Brodie E.L."/>
            <person name="Williams K.H."/>
            <person name="Hubbard S.S."/>
            <person name="Banfield J.F."/>
        </authorList>
    </citation>
    <scope>NUCLEOTIDE SEQUENCE [LARGE SCALE GENOMIC DNA]</scope>
</reference>
<dbReference type="Gene3D" id="3.40.50.300">
    <property type="entry name" value="P-loop containing nucleotide triphosphate hydrolases"/>
    <property type="match status" value="1"/>
</dbReference>
<dbReference type="Gene3D" id="3.30.980.10">
    <property type="entry name" value="Threonyl-trna Synthetase, Chain A, domain 2"/>
    <property type="match status" value="1"/>
</dbReference>
<dbReference type="InterPro" id="IPR018163">
    <property type="entry name" value="Thr/Ala-tRNA-synth_IIc_edit"/>
</dbReference>
<gene>
    <name evidence="2" type="ORF">A2Y64_08190</name>
</gene>
<proteinExistence type="predicted"/>
<sequence length="558" mass="62322">MKVVVTVPGTEPVPLSVERGTPIQRALAGLPSPEHPWLMAFTDHHARDLREPLEKGCRLSPRNIADHEGIRAFRRGVRLLLIRAAAELFPDAHVYVDHSLSGGFFGELRRADASDAPVPVTPDTVEALKRRMDELAAADEEIVREVAPRKAVIAELRTKRDFAKIQLLEHYPRDEIVVYRFGGVLDSFYGPVAPRSGLLVPFGLVYYPPGFVLRFPTSARPDALAPFTEQRKLFHIFHEFSGWIKVLGAETVGGLNRAIAGGGAKELVLLSEALHEKKTAEIAEEVCSRSPVPRLILVAGPSSSGKTTFTQRLTLQLTVSGHRPVAVGVDDYFLPRARTPLDEEGRPDFERLEAIDVGALNADLSALMRGEEVHPPRFDFKSGRSERLAGTLRVGPQTPLIVEGIHALNDALTPEIPAAEKFKVYASCLTQLNIDNHNRVPTTDTRLIRRLVRDARYRGYDALATLRRWRQVRRGEDRYIFPFQETADAMFNSALIYELSVLGKHARPLLERVPESEPERAEAERLLQFIAFFLDLPDEMVPSTSLLREFIGGSDFRL</sequence>
<feature type="domain" description="Phosphoribulokinase/uridine kinase" evidence="1">
    <location>
        <begin position="296"/>
        <end position="493"/>
    </location>
</feature>
<organism evidence="2 3">
    <name type="scientific">Candidatus Coatesbacteria bacterium RBG_13_66_14</name>
    <dbReference type="NCBI Taxonomy" id="1817816"/>
    <lineage>
        <taxon>Bacteria</taxon>
        <taxon>Candidatus Coatesiibacteriota</taxon>
    </lineage>
</organism>
<dbReference type="CDD" id="cd02028">
    <property type="entry name" value="UMPK_like"/>
    <property type="match status" value="1"/>
</dbReference>
<dbReference type="SUPFAM" id="SSF55186">
    <property type="entry name" value="ThrRS/AlaRS common domain"/>
    <property type="match status" value="1"/>
</dbReference>
<name>A0A1F5EXC8_9BACT</name>
<dbReference type="Proteomes" id="UP000177187">
    <property type="component" value="Unassembled WGS sequence"/>
</dbReference>
<comment type="caution">
    <text evidence="2">The sequence shown here is derived from an EMBL/GenBank/DDBJ whole genome shotgun (WGS) entry which is preliminary data.</text>
</comment>
<dbReference type="Pfam" id="PF00485">
    <property type="entry name" value="PRK"/>
    <property type="match status" value="1"/>
</dbReference>